<proteinExistence type="predicted"/>
<evidence type="ECO:0000313" key="8">
    <source>
        <dbReference type="EMBL" id="PIV62959.1"/>
    </source>
</evidence>
<dbReference type="InterPro" id="IPR011650">
    <property type="entry name" value="Peptidase_M20_dimer"/>
</dbReference>
<evidence type="ECO:0000256" key="6">
    <source>
        <dbReference type="ARBA" id="ARBA00023049"/>
    </source>
</evidence>
<dbReference type="InterPro" id="IPR036264">
    <property type="entry name" value="Bact_exopeptidase_dim_dom"/>
</dbReference>
<evidence type="ECO:0000259" key="7">
    <source>
        <dbReference type="Pfam" id="PF07687"/>
    </source>
</evidence>
<comment type="caution">
    <text evidence="8">The sequence shown here is derived from an EMBL/GenBank/DDBJ whole genome shotgun (WGS) entry which is preliminary data.</text>
</comment>
<evidence type="ECO:0000313" key="9">
    <source>
        <dbReference type="Proteomes" id="UP000230116"/>
    </source>
</evidence>
<keyword evidence="3" id="KW-0479">Metal-binding</keyword>
<evidence type="ECO:0000256" key="2">
    <source>
        <dbReference type="ARBA" id="ARBA00022670"/>
    </source>
</evidence>
<reference evidence="9" key="1">
    <citation type="submission" date="2017-09" db="EMBL/GenBank/DDBJ databases">
        <title>Depth-based differentiation of microbial function through sediment-hosted aquifers and enrichment of novel symbionts in the deep terrestrial subsurface.</title>
        <authorList>
            <person name="Probst A.J."/>
            <person name="Ladd B."/>
            <person name="Jarett J.K."/>
            <person name="Geller-Mcgrath D.E."/>
            <person name="Sieber C.M.K."/>
            <person name="Emerson J.B."/>
            <person name="Anantharaman K."/>
            <person name="Thomas B.C."/>
            <person name="Malmstrom R."/>
            <person name="Stieglmeier M."/>
            <person name="Klingl A."/>
            <person name="Woyke T."/>
            <person name="Ryan C.M."/>
            <person name="Banfield J.F."/>
        </authorList>
    </citation>
    <scope>NUCLEOTIDE SEQUENCE [LARGE SCALE GENOMIC DNA]</scope>
</reference>
<evidence type="ECO:0000256" key="5">
    <source>
        <dbReference type="ARBA" id="ARBA00022833"/>
    </source>
</evidence>
<dbReference type="Pfam" id="PF07687">
    <property type="entry name" value="M20_dimer"/>
    <property type="match status" value="1"/>
</dbReference>
<dbReference type="InterPro" id="IPR002933">
    <property type="entry name" value="Peptidase_M20"/>
</dbReference>
<sequence>MNKIIETFIKIVSIDSPSGYEEKISLYLQSWLKKNKFSYRIDKVRNIYAYNQVNGQPILLCAHMDTVQPGENIKPIVKDGIIKSSGNTILGADNKAALTAILSAIENIKLTRSIELIFSVKEETGGGIEFFPFSWIKSKDALIFDSANPLGGIILRSPFIINFHVTVHGKAVHASKPNEGVNALTYAIKFINQIKTGSLDNGETTINIGKIDGGSGINTIPELVSYSGEIRSYDKKLFKKHLNKIKVIHHPKSKLPVIIDFSVDGFCSGYTHKKSDEFVKKIDQLYQNLHLKTQYYNYSGVSDANILNSKEIKTINLTDGVKDPHTVNESITIKSLIQLENIIKKFLLSY</sequence>
<dbReference type="Gene3D" id="3.30.70.360">
    <property type="match status" value="1"/>
</dbReference>
<dbReference type="PANTHER" id="PTHR42994:SF2">
    <property type="entry name" value="PEPTIDASE"/>
    <property type="match status" value="1"/>
</dbReference>
<name>A0A2M7E5G7_9BACT</name>
<organism evidence="8 9">
    <name type="scientific">Candidatus Roizmanbacteria bacterium CG01_land_8_20_14_3_00_33_9</name>
    <dbReference type="NCBI Taxonomy" id="1974843"/>
    <lineage>
        <taxon>Bacteria</taxon>
        <taxon>Candidatus Roizmaniibacteriota</taxon>
    </lineage>
</organism>
<dbReference type="AlphaFoldDB" id="A0A2M7E5G7"/>
<evidence type="ECO:0000256" key="4">
    <source>
        <dbReference type="ARBA" id="ARBA00022801"/>
    </source>
</evidence>
<dbReference type="GO" id="GO:0008237">
    <property type="term" value="F:metallopeptidase activity"/>
    <property type="evidence" value="ECO:0007669"/>
    <property type="project" value="UniProtKB-KW"/>
</dbReference>
<dbReference type="PANTHER" id="PTHR42994">
    <property type="entry name" value="PEPTIDASE T"/>
    <property type="match status" value="1"/>
</dbReference>
<protein>
    <recommendedName>
        <fullName evidence="7">Peptidase M20 dimerisation domain-containing protein</fullName>
    </recommendedName>
</protein>
<dbReference type="Pfam" id="PF01546">
    <property type="entry name" value="Peptidase_M20"/>
    <property type="match status" value="1"/>
</dbReference>
<dbReference type="GO" id="GO:0046872">
    <property type="term" value="F:metal ion binding"/>
    <property type="evidence" value="ECO:0007669"/>
    <property type="project" value="UniProtKB-KW"/>
</dbReference>
<evidence type="ECO:0000256" key="3">
    <source>
        <dbReference type="ARBA" id="ARBA00022723"/>
    </source>
</evidence>
<dbReference type="EMBL" id="PETM01000005">
    <property type="protein sequence ID" value="PIV62959.1"/>
    <property type="molecule type" value="Genomic_DNA"/>
</dbReference>
<dbReference type="Proteomes" id="UP000230116">
    <property type="component" value="Unassembled WGS sequence"/>
</dbReference>
<keyword evidence="2" id="KW-0645">Protease</keyword>
<keyword evidence="4" id="KW-0378">Hydrolase</keyword>
<dbReference type="GO" id="GO:0006508">
    <property type="term" value="P:proteolysis"/>
    <property type="evidence" value="ECO:0007669"/>
    <property type="project" value="UniProtKB-KW"/>
</dbReference>
<accession>A0A2M7E5G7</accession>
<keyword evidence="6" id="KW-0482">Metalloprotease</keyword>
<dbReference type="PROSITE" id="PS00758">
    <property type="entry name" value="ARGE_DAPE_CPG2_1"/>
    <property type="match status" value="1"/>
</dbReference>
<keyword evidence="5" id="KW-0862">Zinc</keyword>
<dbReference type="InterPro" id="IPR001261">
    <property type="entry name" value="ArgE/DapE_CS"/>
</dbReference>
<dbReference type="SUPFAM" id="SSF55031">
    <property type="entry name" value="Bacterial exopeptidase dimerisation domain"/>
    <property type="match status" value="1"/>
</dbReference>
<gene>
    <name evidence="8" type="ORF">COS12_00430</name>
</gene>
<evidence type="ECO:0000256" key="1">
    <source>
        <dbReference type="ARBA" id="ARBA00001947"/>
    </source>
</evidence>
<dbReference type="SUPFAM" id="SSF53187">
    <property type="entry name" value="Zn-dependent exopeptidases"/>
    <property type="match status" value="1"/>
</dbReference>
<comment type="cofactor">
    <cofactor evidence="1">
        <name>Zn(2+)</name>
        <dbReference type="ChEBI" id="CHEBI:29105"/>
    </cofactor>
</comment>
<feature type="domain" description="Peptidase M20 dimerisation" evidence="7">
    <location>
        <begin position="160"/>
        <end position="247"/>
    </location>
</feature>
<dbReference type="Gene3D" id="3.40.630.10">
    <property type="entry name" value="Zn peptidases"/>
    <property type="match status" value="1"/>
</dbReference>